<keyword evidence="3" id="KW-1185">Reference proteome</keyword>
<dbReference type="Proteomes" id="UP000499080">
    <property type="component" value="Unassembled WGS sequence"/>
</dbReference>
<proteinExistence type="predicted"/>
<feature type="transmembrane region" description="Helical" evidence="1">
    <location>
        <begin position="12"/>
        <end position="35"/>
    </location>
</feature>
<comment type="caution">
    <text evidence="2">The sequence shown here is derived from an EMBL/GenBank/DDBJ whole genome shotgun (WGS) entry which is preliminary data.</text>
</comment>
<evidence type="ECO:0000313" key="3">
    <source>
        <dbReference type="Proteomes" id="UP000499080"/>
    </source>
</evidence>
<protein>
    <submittedName>
        <fullName evidence="2">Uncharacterized protein</fullName>
    </submittedName>
</protein>
<name>A0A4Y2NLJ4_ARAVE</name>
<accession>A0A4Y2NLJ4</accession>
<keyword evidence="1" id="KW-1133">Transmembrane helix</keyword>
<reference evidence="2 3" key="1">
    <citation type="journal article" date="2019" name="Sci. Rep.">
        <title>Orb-weaving spider Araneus ventricosus genome elucidates the spidroin gene catalogue.</title>
        <authorList>
            <person name="Kono N."/>
            <person name="Nakamura H."/>
            <person name="Ohtoshi R."/>
            <person name="Moran D.A.P."/>
            <person name="Shinohara A."/>
            <person name="Yoshida Y."/>
            <person name="Fujiwara M."/>
            <person name="Mori M."/>
            <person name="Tomita M."/>
            <person name="Arakawa K."/>
        </authorList>
    </citation>
    <scope>NUCLEOTIDE SEQUENCE [LARGE SCALE GENOMIC DNA]</scope>
</reference>
<keyword evidence="1" id="KW-0812">Transmembrane</keyword>
<sequence>MPLMDYTFPPPAGWRIIIACYHFFSVWISAVLYAARCHTMASAVLRDADAATACTPAVRFQSFLVRTVNAAFLLRAAPLPDVFLADACRFAGCGTDNILHHVFAMNKLLRCSRTTWCASQLVPLCR</sequence>
<evidence type="ECO:0000313" key="2">
    <source>
        <dbReference type="EMBL" id="GBN38616.1"/>
    </source>
</evidence>
<dbReference type="EMBL" id="BGPR01128023">
    <property type="protein sequence ID" value="GBN38616.1"/>
    <property type="molecule type" value="Genomic_DNA"/>
</dbReference>
<keyword evidence="1" id="KW-0472">Membrane</keyword>
<dbReference type="AlphaFoldDB" id="A0A4Y2NLJ4"/>
<organism evidence="2 3">
    <name type="scientific">Araneus ventricosus</name>
    <name type="common">Orbweaver spider</name>
    <name type="synonym">Epeira ventricosa</name>
    <dbReference type="NCBI Taxonomy" id="182803"/>
    <lineage>
        <taxon>Eukaryota</taxon>
        <taxon>Metazoa</taxon>
        <taxon>Ecdysozoa</taxon>
        <taxon>Arthropoda</taxon>
        <taxon>Chelicerata</taxon>
        <taxon>Arachnida</taxon>
        <taxon>Araneae</taxon>
        <taxon>Araneomorphae</taxon>
        <taxon>Entelegynae</taxon>
        <taxon>Araneoidea</taxon>
        <taxon>Araneidae</taxon>
        <taxon>Araneus</taxon>
    </lineage>
</organism>
<evidence type="ECO:0000256" key="1">
    <source>
        <dbReference type="SAM" id="Phobius"/>
    </source>
</evidence>
<gene>
    <name evidence="2" type="ORF">AVEN_197476_1</name>
</gene>